<sequence>MLDNSTPVTAILRTAGAATVMAAVVACGGGQSPTASSPETQGGTTAAPAPTTQAPVQPSANGNTALLAAAETAHRAVPDSTVYAVDSERNNTQWEVQLISADGVKHEVEVSADGATVLNGPVAKPDDPEDVAEHLSRVEAAKLDFRAAVDAVTKAVDGRITELGLDGRDGGTVVWEADVVDSANAVHDVSIDAATGAVVAKN</sequence>
<evidence type="ECO:0000313" key="5">
    <source>
        <dbReference type="Proteomes" id="UP000694460"/>
    </source>
</evidence>
<name>A0ABS4ZMM4_9MYCO</name>
<dbReference type="Proteomes" id="UP000694460">
    <property type="component" value="Unassembled WGS sequence"/>
</dbReference>
<dbReference type="Pfam" id="PF03413">
    <property type="entry name" value="PepSY"/>
    <property type="match status" value="1"/>
</dbReference>
<proteinExistence type="predicted"/>
<keyword evidence="5" id="KW-1185">Reference proteome</keyword>
<dbReference type="Gene3D" id="3.30.505.20">
    <property type="match status" value="1"/>
</dbReference>
<protein>
    <submittedName>
        <fullName evidence="4">Membrane protein YkoI</fullName>
    </submittedName>
</protein>
<feature type="chain" id="PRO_5045049326" evidence="2">
    <location>
        <begin position="23"/>
        <end position="202"/>
    </location>
</feature>
<dbReference type="EMBL" id="JAGIOP010000001">
    <property type="protein sequence ID" value="MBP2450740.1"/>
    <property type="molecule type" value="Genomic_DNA"/>
</dbReference>
<reference evidence="4 5" key="1">
    <citation type="submission" date="2021-03" db="EMBL/GenBank/DDBJ databases">
        <title>Sequencing the genomes of 1000 actinobacteria strains.</title>
        <authorList>
            <person name="Klenk H.-P."/>
        </authorList>
    </citation>
    <scope>NUCLEOTIDE SEQUENCE [LARGE SCALE GENOMIC DNA]</scope>
    <source>
        <strain evidence="4 5">DSM 46713</strain>
    </source>
</reference>
<organism evidence="4 5">
    <name type="scientific">Mycolicibacterium lutetiense</name>
    <dbReference type="NCBI Taxonomy" id="1641992"/>
    <lineage>
        <taxon>Bacteria</taxon>
        <taxon>Bacillati</taxon>
        <taxon>Actinomycetota</taxon>
        <taxon>Actinomycetes</taxon>
        <taxon>Mycobacteriales</taxon>
        <taxon>Mycobacteriaceae</taxon>
        <taxon>Mycolicibacterium</taxon>
    </lineage>
</organism>
<evidence type="ECO:0000256" key="1">
    <source>
        <dbReference type="SAM" id="MobiDB-lite"/>
    </source>
</evidence>
<feature type="compositionally biased region" description="Low complexity" evidence="1">
    <location>
        <begin position="38"/>
        <end position="60"/>
    </location>
</feature>
<dbReference type="InterPro" id="IPR025711">
    <property type="entry name" value="PepSY"/>
</dbReference>
<gene>
    <name evidence="4" type="ORF">JOF57_000625</name>
</gene>
<feature type="region of interest" description="Disordered" evidence="1">
    <location>
        <begin position="30"/>
        <end position="60"/>
    </location>
</feature>
<evidence type="ECO:0000313" key="4">
    <source>
        <dbReference type="EMBL" id="MBP2450740.1"/>
    </source>
</evidence>
<dbReference type="Gene3D" id="3.10.450.40">
    <property type="match status" value="1"/>
</dbReference>
<feature type="domain" description="PepSY" evidence="3">
    <location>
        <begin position="148"/>
        <end position="200"/>
    </location>
</feature>
<evidence type="ECO:0000256" key="2">
    <source>
        <dbReference type="SAM" id="SignalP"/>
    </source>
</evidence>
<feature type="signal peptide" evidence="2">
    <location>
        <begin position="1"/>
        <end position="22"/>
    </location>
</feature>
<accession>A0ABS4ZMM4</accession>
<evidence type="ECO:0000259" key="3">
    <source>
        <dbReference type="Pfam" id="PF03413"/>
    </source>
</evidence>
<comment type="caution">
    <text evidence="4">The sequence shown here is derived from an EMBL/GenBank/DDBJ whole genome shotgun (WGS) entry which is preliminary data.</text>
</comment>
<keyword evidence="2" id="KW-0732">Signal</keyword>
<dbReference type="RefSeq" id="WP_209913537.1">
    <property type="nucleotide sequence ID" value="NZ_JAGIOP010000001.1"/>
</dbReference>